<feature type="domain" description="PPIase cyclophilin-type" evidence="5">
    <location>
        <begin position="1"/>
        <end position="121"/>
    </location>
</feature>
<sequence>MSVGYKKSQFHRVIKDFMIQGGDFVNGDGTGSTSIYGQKFRDENFNLGHSDAGLLSMANSGPDTNGCQFFITCKKCDFLDGKHVVFGRVIEGMLTVRKIENVPTGQNNQPKLPIVIEECGQL</sequence>
<dbReference type="Pfam" id="PF00160">
    <property type="entry name" value="Pro_isomerase"/>
    <property type="match status" value="1"/>
</dbReference>
<evidence type="ECO:0000313" key="6">
    <source>
        <dbReference type="Proteomes" id="UP000887540"/>
    </source>
</evidence>
<dbReference type="Proteomes" id="UP000887540">
    <property type="component" value="Unplaced"/>
</dbReference>
<keyword evidence="6" id="KW-1185">Reference proteome</keyword>
<comment type="similarity">
    <text evidence="4">Belongs to the cyclophilin-type PPIase family.</text>
</comment>
<comment type="catalytic activity">
    <reaction evidence="1 4">
        <text>[protein]-peptidylproline (omega=180) = [protein]-peptidylproline (omega=0)</text>
        <dbReference type="Rhea" id="RHEA:16237"/>
        <dbReference type="Rhea" id="RHEA-COMP:10747"/>
        <dbReference type="Rhea" id="RHEA-COMP:10748"/>
        <dbReference type="ChEBI" id="CHEBI:83833"/>
        <dbReference type="ChEBI" id="CHEBI:83834"/>
        <dbReference type="EC" id="5.2.1.8"/>
    </reaction>
</comment>
<dbReference type="WBParaSite" id="ACRNAN_scaffold5865.g30614.t1">
    <property type="protein sequence ID" value="ACRNAN_scaffold5865.g30614.t1"/>
    <property type="gene ID" value="ACRNAN_scaffold5865.g30614"/>
</dbReference>
<dbReference type="PROSITE" id="PS50072">
    <property type="entry name" value="CSA_PPIASE_2"/>
    <property type="match status" value="1"/>
</dbReference>
<reference evidence="7" key="1">
    <citation type="submission" date="2022-11" db="UniProtKB">
        <authorList>
            <consortium name="WormBaseParasite"/>
        </authorList>
    </citation>
    <scope>IDENTIFICATION</scope>
</reference>
<dbReference type="PANTHER" id="PTHR11071">
    <property type="entry name" value="PEPTIDYL-PROLYL CIS-TRANS ISOMERASE"/>
    <property type="match status" value="1"/>
</dbReference>
<evidence type="ECO:0000256" key="3">
    <source>
        <dbReference type="ARBA" id="ARBA00023235"/>
    </source>
</evidence>
<dbReference type="FunFam" id="2.40.100.10:FF:000025">
    <property type="entry name" value="Peptidyl-prolyl cis-trans isomerase CYP19-2"/>
    <property type="match status" value="1"/>
</dbReference>
<organism evidence="6 7">
    <name type="scientific">Acrobeloides nanus</name>
    <dbReference type="NCBI Taxonomy" id="290746"/>
    <lineage>
        <taxon>Eukaryota</taxon>
        <taxon>Metazoa</taxon>
        <taxon>Ecdysozoa</taxon>
        <taxon>Nematoda</taxon>
        <taxon>Chromadorea</taxon>
        <taxon>Rhabditida</taxon>
        <taxon>Tylenchina</taxon>
        <taxon>Cephalobomorpha</taxon>
        <taxon>Cephaloboidea</taxon>
        <taxon>Cephalobidae</taxon>
        <taxon>Acrobeloides</taxon>
    </lineage>
</organism>
<dbReference type="PRINTS" id="PR00153">
    <property type="entry name" value="CSAPPISMRASE"/>
</dbReference>
<dbReference type="EC" id="5.2.1.8" evidence="4"/>
<protein>
    <recommendedName>
        <fullName evidence="4">Peptidyl-prolyl cis-trans isomerase</fullName>
        <shortName evidence="4">PPIase</shortName>
        <ecNumber evidence="4">5.2.1.8</ecNumber>
    </recommendedName>
</protein>
<dbReference type="PIRSF" id="PIRSF001467">
    <property type="entry name" value="Peptidylpro_ismrse"/>
    <property type="match status" value="1"/>
</dbReference>
<dbReference type="SUPFAM" id="SSF50891">
    <property type="entry name" value="Cyclophilin-like"/>
    <property type="match status" value="1"/>
</dbReference>
<dbReference type="InterPro" id="IPR024936">
    <property type="entry name" value="Cyclophilin-type_PPIase"/>
</dbReference>
<dbReference type="AlphaFoldDB" id="A0A914E720"/>
<evidence type="ECO:0000259" key="5">
    <source>
        <dbReference type="PROSITE" id="PS50072"/>
    </source>
</evidence>
<proteinExistence type="inferred from homology"/>
<evidence type="ECO:0000256" key="4">
    <source>
        <dbReference type="RuleBase" id="RU363019"/>
    </source>
</evidence>
<accession>A0A914E720</accession>
<dbReference type="GO" id="GO:0005737">
    <property type="term" value="C:cytoplasm"/>
    <property type="evidence" value="ECO:0007669"/>
    <property type="project" value="TreeGrafter"/>
</dbReference>
<evidence type="ECO:0000313" key="7">
    <source>
        <dbReference type="WBParaSite" id="ACRNAN_scaffold5865.g30614.t1"/>
    </source>
</evidence>
<comment type="function">
    <text evidence="4">PPIases accelerate the folding of proteins. It catalyzes the cis-trans isomerization of proline imidic peptide bonds in oligopeptides.</text>
</comment>
<dbReference type="GO" id="GO:0006457">
    <property type="term" value="P:protein folding"/>
    <property type="evidence" value="ECO:0007669"/>
    <property type="project" value="InterPro"/>
</dbReference>
<evidence type="ECO:0000256" key="2">
    <source>
        <dbReference type="ARBA" id="ARBA00023110"/>
    </source>
</evidence>
<dbReference type="GO" id="GO:0016018">
    <property type="term" value="F:cyclosporin A binding"/>
    <property type="evidence" value="ECO:0007669"/>
    <property type="project" value="TreeGrafter"/>
</dbReference>
<dbReference type="InterPro" id="IPR029000">
    <property type="entry name" value="Cyclophilin-like_dom_sf"/>
</dbReference>
<keyword evidence="2 4" id="KW-0697">Rotamase</keyword>
<dbReference type="InterPro" id="IPR002130">
    <property type="entry name" value="Cyclophilin-type_PPIase_dom"/>
</dbReference>
<keyword evidence="3 4" id="KW-0413">Isomerase</keyword>
<dbReference type="InterPro" id="IPR020892">
    <property type="entry name" value="Cyclophilin-type_PPIase_CS"/>
</dbReference>
<name>A0A914E720_9BILA</name>
<dbReference type="GO" id="GO:0003755">
    <property type="term" value="F:peptidyl-prolyl cis-trans isomerase activity"/>
    <property type="evidence" value="ECO:0007669"/>
    <property type="project" value="UniProtKB-UniRule"/>
</dbReference>
<dbReference type="Gene3D" id="2.40.100.10">
    <property type="entry name" value="Cyclophilin-like"/>
    <property type="match status" value="1"/>
</dbReference>
<evidence type="ECO:0000256" key="1">
    <source>
        <dbReference type="ARBA" id="ARBA00000971"/>
    </source>
</evidence>
<dbReference type="PANTHER" id="PTHR11071:SF561">
    <property type="entry name" value="PEPTIDYL-PROLYL CIS-TRANS ISOMERASE D-RELATED"/>
    <property type="match status" value="1"/>
</dbReference>
<dbReference type="PROSITE" id="PS00170">
    <property type="entry name" value="CSA_PPIASE_1"/>
    <property type="match status" value="1"/>
</dbReference>